<comment type="caution">
    <text evidence="2">The sequence shown here is derived from an EMBL/GenBank/DDBJ whole genome shotgun (WGS) entry which is preliminary data.</text>
</comment>
<organism evidence="2 3">
    <name type="scientific">Eiseniibacteriota bacterium</name>
    <dbReference type="NCBI Taxonomy" id="2212470"/>
    <lineage>
        <taxon>Bacteria</taxon>
        <taxon>Candidatus Eiseniibacteriota</taxon>
    </lineage>
</organism>
<dbReference type="Gene3D" id="2.60.40.4070">
    <property type="match status" value="1"/>
</dbReference>
<evidence type="ECO:0000259" key="1">
    <source>
        <dbReference type="Pfam" id="PF13860"/>
    </source>
</evidence>
<dbReference type="Proteomes" id="UP000739538">
    <property type="component" value="Unassembled WGS sequence"/>
</dbReference>
<gene>
    <name evidence="2" type="ORF">KDA27_20005</name>
</gene>
<dbReference type="EMBL" id="JAGQHS010000141">
    <property type="protein sequence ID" value="MCA9758088.1"/>
    <property type="molecule type" value="Genomic_DNA"/>
</dbReference>
<dbReference type="InterPro" id="IPR025965">
    <property type="entry name" value="FlgD/Vpr_Ig-like"/>
</dbReference>
<feature type="domain" description="FlgD/Vpr Ig-like" evidence="1">
    <location>
        <begin position="548"/>
        <end position="606"/>
    </location>
</feature>
<reference evidence="2" key="1">
    <citation type="submission" date="2020-04" db="EMBL/GenBank/DDBJ databases">
        <authorList>
            <person name="Zhang T."/>
        </authorList>
    </citation>
    <scope>NUCLEOTIDE SEQUENCE</scope>
    <source>
        <strain evidence="2">HKST-UBA02</strain>
    </source>
</reference>
<accession>A0A956NHY8</accession>
<feature type="non-terminal residue" evidence="2">
    <location>
        <position position="1"/>
    </location>
</feature>
<dbReference type="SUPFAM" id="SSF52317">
    <property type="entry name" value="Class I glutamine amidotransferase-like"/>
    <property type="match status" value="1"/>
</dbReference>
<evidence type="ECO:0000313" key="2">
    <source>
        <dbReference type="EMBL" id="MCA9758088.1"/>
    </source>
</evidence>
<dbReference type="Pfam" id="PF13860">
    <property type="entry name" value="FlgD_ig"/>
    <property type="match status" value="1"/>
</dbReference>
<sequence>PLFIHADSHLSEIDPFTTPETEARAARFGVTGVPEVDVDGVHEFIGASICDVMVPAYDEVIQEQLLASDYLSPVDITGGLSIDGSTATVTADLALVDPGLTFDAHQVTLFLIENDISWCCGYGDVDTWNHVTRMVRSTPVTLSDANPTQQVVESVTIPADWNVANLHAAAVYEEISGGRAIVQATDFEPVPYYFVAEFPDLIESVPAGNGTALFEGVIRNVAENPDVIQVTTGVGTGWPAEFQVEGDATWYTSTTLPLAAGESKGVNVRVQTDGDVRIGAQDLLFESSSSAQVRSLHPRVFNGSDAILLVDDDGPQPLEQVFVDAFDANGYLFDMFSEGGDFGPTAPALRGYDAVVWHTAYFVSALSANHIATLESYLESGGGLFLSSMGYLSSNGTHPFTTEYLGVDTYTNDVAALDAYGVDGDPITNGMAFPGLYFPGPSANRVDEVNPTETASTIFRNENGLSVALRNTTPSGVRTVFNTIEMDAFESGASDVIGNTLYWILNGEAPAGIDPGDGEAVPGAVGVASMTASPNPFSPSTEIRFVLAAEEQVSLVLVDAGGRRVRALVDGVLGAGPHHVSWDGTDDAGGSMPAGVYFARMRSESGEGEAKVVRTR</sequence>
<name>A0A956NHY8_UNCEI</name>
<evidence type="ECO:0000313" key="3">
    <source>
        <dbReference type="Proteomes" id="UP000739538"/>
    </source>
</evidence>
<dbReference type="InterPro" id="IPR029062">
    <property type="entry name" value="Class_I_gatase-like"/>
</dbReference>
<protein>
    <recommendedName>
        <fullName evidence="1">FlgD/Vpr Ig-like domain-containing protein</fullName>
    </recommendedName>
</protein>
<reference evidence="2" key="2">
    <citation type="journal article" date="2021" name="Microbiome">
        <title>Successional dynamics and alternative stable states in a saline activated sludge microbial community over 9 years.</title>
        <authorList>
            <person name="Wang Y."/>
            <person name="Ye J."/>
            <person name="Ju F."/>
            <person name="Liu L."/>
            <person name="Boyd J.A."/>
            <person name="Deng Y."/>
            <person name="Parks D.H."/>
            <person name="Jiang X."/>
            <person name="Yin X."/>
            <person name="Woodcroft B.J."/>
            <person name="Tyson G.W."/>
            <person name="Hugenholtz P."/>
            <person name="Polz M.F."/>
            <person name="Zhang T."/>
        </authorList>
    </citation>
    <scope>NUCLEOTIDE SEQUENCE</scope>
    <source>
        <strain evidence="2">HKST-UBA02</strain>
    </source>
</reference>
<dbReference type="AlphaFoldDB" id="A0A956NHY8"/>
<proteinExistence type="predicted"/>